<evidence type="ECO:0000313" key="9">
    <source>
        <dbReference type="Proteomes" id="UP001142489"/>
    </source>
</evidence>
<dbReference type="Pfam" id="PF06393">
    <property type="entry name" value="BID"/>
    <property type="match status" value="1"/>
</dbReference>
<dbReference type="EMBL" id="JAPFRF010000006">
    <property type="protein sequence ID" value="KAJ7329192.1"/>
    <property type="molecule type" value="Genomic_DNA"/>
</dbReference>
<dbReference type="InterPro" id="IPR036834">
    <property type="entry name" value="Bcl-2-like_sf"/>
</dbReference>
<dbReference type="Gene3D" id="1.10.437.10">
    <property type="entry name" value="Blc2-like"/>
    <property type="match status" value="1"/>
</dbReference>
<evidence type="ECO:0000256" key="7">
    <source>
        <dbReference type="PIRNR" id="PIRNR038018"/>
    </source>
</evidence>
<evidence type="ECO:0000256" key="6">
    <source>
        <dbReference type="ARBA" id="ARBA00023136"/>
    </source>
</evidence>
<protein>
    <recommendedName>
        <fullName evidence="1 7">BH3-interacting domain death agonist</fullName>
    </recommendedName>
</protein>
<dbReference type="AlphaFoldDB" id="A0A9Q1B280"/>
<comment type="function">
    <text evidence="7">Induces caspases and apoptosis. Counters the protective effect of BCL2.</text>
</comment>
<dbReference type="GO" id="GO:0008637">
    <property type="term" value="P:apoptotic mitochondrial changes"/>
    <property type="evidence" value="ECO:0007669"/>
    <property type="project" value="UniProtKB-UniRule"/>
</dbReference>
<evidence type="ECO:0000256" key="2">
    <source>
        <dbReference type="ARBA" id="ARBA00022490"/>
    </source>
</evidence>
<dbReference type="Proteomes" id="UP001142489">
    <property type="component" value="Unassembled WGS sequence"/>
</dbReference>
<proteinExistence type="predicted"/>
<gene>
    <name evidence="8" type="ORF">JRQ81_015366</name>
</gene>
<organism evidence="8 9">
    <name type="scientific">Phrynocephalus forsythii</name>
    <dbReference type="NCBI Taxonomy" id="171643"/>
    <lineage>
        <taxon>Eukaryota</taxon>
        <taxon>Metazoa</taxon>
        <taxon>Chordata</taxon>
        <taxon>Craniata</taxon>
        <taxon>Vertebrata</taxon>
        <taxon>Euteleostomi</taxon>
        <taxon>Lepidosauria</taxon>
        <taxon>Squamata</taxon>
        <taxon>Bifurcata</taxon>
        <taxon>Unidentata</taxon>
        <taxon>Episquamata</taxon>
        <taxon>Toxicofera</taxon>
        <taxon>Iguania</taxon>
        <taxon>Acrodonta</taxon>
        <taxon>Agamidae</taxon>
        <taxon>Agaminae</taxon>
        <taxon>Phrynocephalus</taxon>
    </lineage>
</organism>
<dbReference type="GO" id="GO:0005741">
    <property type="term" value="C:mitochondrial outer membrane"/>
    <property type="evidence" value="ECO:0007669"/>
    <property type="project" value="UniProtKB-SubCell"/>
</dbReference>
<dbReference type="InterPro" id="IPR010479">
    <property type="entry name" value="BID"/>
</dbReference>
<evidence type="ECO:0000256" key="4">
    <source>
        <dbReference type="ARBA" id="ARBA00022787"/>
    </source>
</evidence>
<comment type="caution">
    <text evidence="8">The sequence shown here is derived from an EMBL/GenBank/DDBJ whole genome shotgun (WGS) entry which is preliminary data.</text>
</comment>
<keyword evidence="2 7" id="KW-0963">Cytoplasm</keyword>
<evidence type="ECO:0000313" key="8">
    <source>
        <dbReference type="EMBL" id="KAJ7329192.1"/>
    </source>
</evidence>
<dbReference type="GO" id="GO:2001238">
    <property type="term" value="P:positive regulation of extrinsic apoptotic signaling pathway"/>
    <property type="evidence" value="ECO:0007669"/>
    <property type="project" value="UniProtKB-UniRule"/>
</dbReference>
<reference evidence="8" key="1">
    <citation type="journal article" date="2023" name="DNA Res.">
        <title>Chromosome-level genome assembly of Phrynocephalus forsythii using third-generation DNA sequencing and Hi-C analysis.</title>
        <authorList>
            <person name="Qi Y."/>
            <person name="Zhao W."/>
            <person name="Zhao Y."/>
            <person name="Niu C."/>
            <person name="Cao S."/>
            <person name="Zhang Y."/>
        </authorList>
    </citation>
    <scope>NUCLEOTIDE SEQUENCE</scope>
    <source>
        <tissue evidence="8">Muscle</tissue>
    </source>
</reference>
<dbReference type="GO" id="GO:0090200">
    <property type="term" value="P:positive regulation of release of cytochrome c from mitochondria"/>
    <property type="evidence" value="ECO:0007669"/>
    <property type="project" value="TreeGrafter"/>
</dbReference>
<keyword evidence="9" id="KW-1185">Reference proteome</keyword>
<dbReference type="PANTHER" id="PTHR35447:SF1">
    <property type="entry name" value="BH3-INTERACTING DOMAIN DEATH AGONIST"/>
    <property type="match status" value="1"/>
</dbReference>
<keyword evidence="6 7" id="KW-0472">Membrane</keyword>
<comment type="domain">
    <text evidence="7">Intact BH3 motif is required by BIK, BID, BAK, BAD and BAX for their pro-apoptotic activity and for their interaction with anti-apoptotic members of the Bcl-2 family.</text>
</comment>
<keyword evidence="5" id="KW-0496">Mitochondrion</keyword>
<evidence type="ECO:0000256" key="5">
    <source>
        <dbReference type="ARBA" id="ARBA00023128"/>
    </source>
</evidence>
<evidence type="ECO:0000256" key="3">
    <source>
        <dbReference type="ARBA" id="ARBA00022703"/>
    </source>
</evidence>
<accession>A0A9Q1B280</accession>
<comment type="subcellular location">
    <subcellularLocation>
        <location evidence="7">Cytoplasm</location>
    </subcellularLocation>
    <subcellularLocation>
        <location evidence="7">Mitochondrion outer membrane</location>
    </subcellularLocation>
</comment>
<dbReference type="PIRSF" id="PIRSF038018">
    <property type="entry name" value="BID"/>
    <property type="match status" value="1"/>
</dbReference>
<dbReference type="SUPFAM" id="SSF56854">
    <property type="entry name" value="Bcl-2 inhibitors of programmed cell death"/>
    <property type="match status" value="1"/>
</dbReference>
<evidence type="ECO:0000256" key="1">
    <source>
        <dbReference type="ARBA" id="ARBA00015802"/>
    </source>
</evidence>
<dbReference type="GO" id="GO:2001244">
    <property type="term" value="P:positive regulation of intrinsic apoptotic signaling pathway"/>
    <property type="evidence" value="ECO:0007669"/>
    <property type="project" value="UniProtKB-UniRule"/>
</dbReference>
<comment type="subunit">
    <text evidence="7">Forms heterodimers either with the pro-apoptotic protein BAX or the anti-apoptotic protein BCL2.</text>
</comment>
<dbReference type="OrthoDB" id="9941774at2759"/>
<dbReference type="PANTHER" id="PTHR35447">
    <property type="entry name" value="BH3-INTERACTING DOMAIN DEATH AGONIST"/>
    <property type="match status" value="1"/>
</dbReference>
<keyword evidence="4 7" id="KW-1000">Mitochondrion outer membrane</keyword>
<keyword evidence="3 7" id="KW-0053">Apoptosis</keyword>
<dbReference type="GO" id="GO:0005829">
    <property type="term" value="C:cytosol"/>
    <property type="evidence" value="ECO:0007669"/>
    <property type="project" value="UniProtKB-UniRule"/>
</dbReference>
<sequence length="195" mass="21892">MNQDTPTSDLQDIRTSILLYSFLQNSSDCCFILELCTLKPQLLPSDDFDDDELQTDGNRFTVPQSNVLVSQTDEETLRVIGAQLAEIGDKLAAEIDPSVVQNLAQQFMMGHTSQEGLTRHMSQAVQSLLRTRSLEMEQERATLIVAMVLAKKVANIVPSLLHQVFSTTVNYINHSLHDYVNNLAPEVNENEIIRM</sequence>
<name>A0A9Q1B280_9SAUR</name>